<evidence type="ECO:0000313" key="2">
    <source>
        <dbReference type="EMBL" id="BBX09411.1"/>
    </source>
</evidence>
<proteinExistence type="predicted"/>
<protein>
    <submittedName>
        <fullName evidence="2">Uncharacterized protein</fullName>
    </submittedName>
</protein>
<name>A0AAD1HUN0_9MYCO</name>
<dbReference type="EMBL" id="AP022561">
    <property type="protein sequence ID" value="BBX09411.1"/>
    <property type="molecule type" value="Genomic_DNA"/>
</dbReference>
<dbReference type="Proteomes" id="UP000467327">
    <property type="component" value="Chromosome"/>
</dbReference>
<feature type="compositionally biased region" description="Polar residues" evidence="1">
    <location>
        <begin position="254"/>
        <end position="271"/>
    </location>
</feature>
<organism evidence="2 3">
    <name type="scientific">Mycolicibacterium aichiense</name>
    <dbReference type="NCBI Taxonomy" id="1799"/>
    <lineage>
        <taxon>Bacteria</taxon>
        <taxon>Bacillati</taxon>
        <taxon>Actinomycetota</taxon>
        <taxon>Actinomycetes</taxon>
        <taxon>Mycobacteriales</taxon>
        <taxon>Mycobacteriaceae</taxon>
        <taxon>Mycolicibacterium</taxon>
    </lineage>
</organism>
<accession>A0AAD1HUN0</accession>
<gene>
    <name evidence="2" type="ORF">MAIC_42140</name>
</gene>
<evidence type="ECO:0000313" key="3">
    <source>
        <dbReference type="Proteomes" id="UP000467327"/>
    </source>
</evidence>
<dbReference type="KEGG" id="maic:MAIC_42140"/>
<sequence length="353" mass="35256">MRRALGPFLTTGVALVAATVVVANPLAPPSRDMQISTTQLSTSPDLLSPSDKSLLSALTPKLPSSDIGPALAQILAALAADADRISREVSSAINPEPSVVAALPEQTAYRPEPIGSGFVESANATPVPSTTGFVTSVVSSDVVQALNGLVLDTSYLGGKVVEAAYAVVAVIIRVPQFVVTAALDLLAGDIAGALDTVKAAIRAFWGPGLIILDGIRDVLYGRRPPAIPPPAALKNLVASATAGAGTEAKPVTSEPATDTATPEPSGQNNKAGSARKPDTTPTAASLRPTTTTSPATKSTDSSDSGTGTTTPTKGRGDSKPATGTTRSTAGSARDSKTSSSSSSGSSGAGSSTD</sequence>
<dbReference type="AlphaFoldDB" id="A0AAD1HUN0"/>
<reference evidence="2 3" key="1">
    <citation type="journal article" date="2019" name="Emerg. Microbes Infect.">
        <title>Comprehensive subspecies identification of 175 nontuberculous mycobacteria species based on 7547 genomic profiles.</title>
        <authorList>
            <person name="Matsumoto Y."/>
            <person name="Kinjo T."/>
            <person name="Motooka D."/>
            <person name="Nabeya D."/>
            <person name="Jung N."/>
            <person name="Uechi K."/>
            <person name="Horii T."/>
            <person name="Iida T."/>
            <person name="Fujita J."/>
            <person name="Nakamura S."/>
        </authorList>
    </citation>
    <scope>NUCLEOTIDE SEQUENCE [LARGE SCALE GENOMIC DNA]</scope>
    <source>
        <strain evidence="2 3">JCM 6376</strain>
    </source>
</reference>
<feature type="compositionally biased region" description="Low complexity" evidence="1">
    <location>
        <begin position="279"/>
        <end position="313"/>
    </location>
</feature>
<feature type="compositionally biased region" description="Low complexity" evidence="1">
    <location>
        <begin position="321"/>
        <end position="353"/>
    </location>
</feature>
<evidence type="ECO:0000256" key="1">
    <source>
        <dbReference type="SAM" id="MobiDB-lite"/>
    </source>
</evidence>
<keyword evidence="3" id="KW-1185">Reference proteome</keyword>
<feature type="region of interest" description="Disordered" evidence="1">
    <location>
        <begin position="244"/>
        <end position="353"/>
    </location>
</feature>